<accession>A0ABN7UHK5</accession>
<proteinExistence type="predicted"/>
<dbReference type="EMBL" id="CAJVQB010002685">
    <property type="protein sequence ID" value="CAG8583842.1"/>
    <property type="molecule type" value="Genomic_DNA"/>
</dbReference>
<feature type="transmembrane region" description="Helical" evidence="3">
    <location>
        <begin position="183"/>
        <end position="208"/>
    </location>
</feature>
<keyword evidence="7" id="KW-1185">Reference proteome</keyword>
<evidence type="ECO:0000256" key="3">
    <source>
        <dbReference type="SAM" id="Phobius"/>
    </source>
</evidence>
<evidence type="ECO:0000256" key="2">
    <source>
        <dbReference type="SAM" id="MobiDB-lite"/>
    </source>
</evidence>
<gene>
    <name evidence="6" type="ORF">GMARGA_LOCUS6079</name>
</gene>
<sequence>MSRLIHFLILFLAFIWSASAQVTTINTPAGSVAVGSTITITWSYTPSNVLRGTLSVVDSTTRNTVLLSRDLPLSSQSYRWTVNVPAGTYYFVLDDGTGDKSSGTFQVIQDSTTAAVSSGSLAPSGAAPSGSPAPSGAAPSGSPALSGAAPSGSPALSGAAPSGSPAPSGAYPPAQPQSSLSNIGIYIGVAVSGIVGIVVGLIFAFVGYRAYKKHQDSKFIPTPGNTDHNI</sequence>
<name>A0ABN7UHK5_GIGMA</name>
<feature type="signal peptide" evidence="4">
    <location>
        <begin position="1"/>
        <end position="20"/>
    </location>
</feature>
<keyword evidence="3" id="KW-0812">Transmembrane</keyword>
<keyword evidence="3" id="KW-0472">Membrane</keyword>
<keyword evidence="3" id="KW-1133">Transmembrane helix</keyword>
<dbReference type="Pfam" id="PF10342">
    <property type="entry name" value="Kre9_KNH"/>
    <property type="match status" value="1"/>
</dbReference>
<evidence type="ECO:0000256" key="1">
    <source>
        <dbReference type="ARBA" id="ARBA00022729"/>
    </source>
</evidence>
<feature type="region of interest" description="Disordered" evidence="2">
    <location>
        <begin position="119"/>
        <end position="174"/>
    </location>
</feature>
<keyword evidence="1 4" id="KW-0732">Signal</keyword>
<dbReference type="Proteomes" id="UP000789901">
    <property type="component" value="Unassembled WGS sequence"/>
</dbReference>
<feature type="chain" id="PRO_5047002795" evidence="4">
    <location>
        <begin position="21"/>
        <end position="230"/>
    </location>
</feature>
<feature type="domain" description="Yeast cell wall synthesis Kre9/Knh1-like N-terminal" evidence="5">
    <location>
        <begin position="31"/>
        <end position="99"/>
    </location>
</feature>
<protein>
    <submittedName>
        <fullName evidence="6">44598_t:CDS:1</fullName>
    </submittedName>
</protein>
<evidence type="ECO:0000313" key="7">
    <source>
        <dbReference type="Proteomes" id="UP000789901"/>
    </source>
</evidence>
<evidence type="ECO:0000259" key="5">
    <source>
        <dbReference type="Pfam" id="PF10342"/>
    </source>
</evidence>
<organism evidence="6 7">
    <name type="scientific">Gigaspora margarita</name>
    <dbReference type="NCBI Taxonomy" id="4874"/>
    <lineage>
        <taxon>Eukaryota</taxon>
        <taxon>Fungi</taxon>
        <taxon>Fungi incertae sedis</taxon>
        <taxon>Mucoromycota</taxon>
        <taxon>Glomeromycotina</taxon>
        <taxon>Glomeromycetes</taxon>
        <taxon>Diversisporales</taxon>
        <taxon>Gigasporaceae</taxon>
        <taxon>Gigaspora</taxon>
    </lineage>
</organism>
<comment type="caution">
    <text evidence="6">The sequence shown here is derived from an EMBL/GenBank/DDBJ whole genome shotgun (WGS) entry which is preliminary data.</text>
</comment>
<reference evidence="6 7" key="1">
    <citation type="submission" date="2021-06" db="EMBL/GenBank/DDBJ databases">
        <authorList>
            <person name="Kallberg Y."/>
            <person name="Tangrot J."/>
            <person name="Rosling A."/>
        </authorList>
    </citation>
    <scope>NUCLEOTIDE SEQUENCE [LARGE SCALE GENOMIC DNA]</scope>
    <source>
        <strain evidence="6 7">120-4 pot B 10/14</strain>
    </source>
</reference>
<evidence type="ECO:0000256" key="4">
    <source>
        <dbReference type="SAM" id="SignalP"/>
    </source>
</evidence>
<evidence type="ECO:0000313" key="6">
    <source>
        <dbReference type="EMBL" id="CAG8583842.1"/>
    </source>
</evidence>
<dbReference type="InterPro" id="IPR018466">
    <property type="entry name" value="Kre9/Knh1-like_N"/>
</dbReference>